<sequence>MNIHPVLLSAKQLTISHAAKTQAVIDGADFDIQQGEIITVLGPSGVGKSTLLSAIAGLHVPENGKIELSGKPVSQQKSEMAFMFQSAVLLPWLNISENIAFGQNFKKQTERNAAEIQARVSNALKRVKLDHIPHAKPDTLSGGMAQRVALARALAKSPRLLLLDEPFSALDELNRAQLQHLLVDLVHRQEIAAAVMVTHDIDEALLISDRIFFLSGHPANISQIWTLQSSHPRNLWEGECSTIRNEILKQLHQHQAAMLEKI</sequence>
<dbReference type="PROSITE" id="PS00211">
    <property type="entry name" value="ABC_TRANSPORTER_1"/>
    <property type="match status" value="1"/>
</dbReference>
<keyword evidence="7" id="KW-1185">Reference proteome</keyword>
<keyword evidence="4 6" id="KW-0067">ATP-binding</keyword>
<dbReference type="Proteomes" id="UP001278188">
    <property type="component" value="Unassembled WGS sequence"/>
</dbReference>
<dbReference type="GO" id="GO:0005524">
    <property type="term" value="F:ATP binding"/>
    <property type="evidence" value="ECO:0007669"/>
    <property type="project" value="UniProtKB-KW"/>
</dbReference>
<comment type="similarity">
    <text evidence="1">Belongs to the ABC transporter superfamily.</text>
</comment>
<dbReference type="InterPro" id="IPR017871">
    <property type="entry name" value="ABC_transporter-like_CS"/>
</dbReference>
<dbReference type="PANTHER" id="PTHR42788:SF19">
    <property type="entry name" value="ALIPHATIC SULFONATES IMPORT ATP-BINDING PROTEIN SSUB 2"/>
    <property type="match status" value="1"/>
</dbReference>
<dbReference type="InterPro" id="IPR003593">
    <property type="entry name" value="AAA+_ATPase"/>
</dbReference>
<dbReference type="InterPro" id="IPR003439">
    <property type="entry name" value="ABC_transporter-like_ATP-bd"/>
</dbReference>
<keyword evidence="3" id="KW-0547">Nucleotide-binding</keyword>
<dbReference type="InterPro" id="IPR027417">
    <property type="entry name" value="P-loop_NTPase"/>
</dbReference>
<dbReference type="EMBL" id="JASVDY010000001">
    <property type="protein sequence ID" value="MDV2468417.1"/>
    <property type="molecule type" value="Genomic_DNA"/>
</dbReference>
<feature type="domain" description="ABC transporter" evidence="5">
    <location>
        <begin position="8"/>
        <end position="241"/>
    </location>
</feature>
<accession>A0ABU3WEX2</accession>
<evidence type="ECO:0000259" key="5">
    <source>
        <dbReference type="PROSITE" id="PS50893"/>
    </source>
</evidence>
<reference evidence="6 7" key="1">
    <citation type="submission" date="2023-06" db="EMBL/GenBank/DDBJ databases">
        <title>Genomic Analysis of Acinetobacter Strains Recovered from South Australian Aquatic Samples provides Insights into the Circulation of Antibiotic Resistance determinants in the Environment.</title>
        <authorList>
            <person name="Tobin L."/>
            <person name="Jarocki V.M."/>
            <person name="Kenyon J."/>
            <person name="Drigo B."/>
            <person name="Donner E."/>
            <person name="Djordjevic S.P."/>
            <person name="Hamidian M."/>
        </authorList>
    </citation>
    <scope>NUCLEOTIDE SEQUENCE [LARGE SCALE GENOMIC DNA]</scope>
    <source>
        <strain evidence="6 7">SAAc652</strain>
    </source>
</reference>
<protein>
    <submittedName>
        <fullName evidence="6">ABC transporter ATP-binding protein</fullName>
    </submittedName>
</protein>
<dbReference type="SMART" id="SM00382">
    <property type="entry name" value="AAA"/>
    <property type="match status" value="1"/>
</dbReference>
<evidence type="ECO:0000313" key="7">
    <source>
        <dbReference type="Proteomes" id="UP001278188"/>
    </source>
</evidence>
<evidence type="ECO:0000256" key="3">
    <source>
        <dbReference type="ARBA" id="ARBA00022741"/>
    </source>
</evidence>
<comment type="caution">
    <text evidence="6">The sequence shown here is derived from an EMBL/GenBank/DDBJ whole genome shotgun (WGS) entry which is preliminary data.</text>
</comment>
<organism evidence="6 7">
    <name type="scientific">Acinetobacter chinensis</name>
    <dbReference type="NCBI Taxonomy" id="2004650"/>
    <lineage>
        <taxon>Bacteria</taxon>
        <taxon>Pseudomonadati</taxon>
        <taxon>Pseudomonadota</taxon>
        <taxon>Gammaproteobacteria</taxon>
        <taxon>Moraxellales</taxon>
        <taxon>Moraxellaceae</taxon>
        <taxon>Acinetobacter</taxon>
    </lineage>
</organism>
<keyword evidence="2" id="KW-0813">Transport</keyword>
<dbReference type="PROSITE" id="PS50893">
    <property type="entry name" value="ABC_TRANSPORTER_2"/>
    <property type="match status" value="1"/>
</dbReference>
<gene>
    <name evidence="6" type="ORF">QR674_05415</name>
</gene>
<name>A0ABU3WEX2_9GAMM</name>
<evidence type="ECO:0000256" key="1">
    <source>
        <dbReference type="ARBA" id="ARBA00005417"/>
    </source>
</evidence>
<dbReference type="InterPro" id="IPR050166">
    <property type="entry name" value="ABC_transporter_ATP-bind"/>
</dbReference>
<dbReference type="Pfam" id="PF00005">
    <property type="entry name" value="ABC_tran"/>
    <property type="match status" value="1"/>
</dbReference>
<evidence type="ECO:0000256" key="4">
    <source>
        <dbReference type="ARBA" id="ARBA00022840"/>
    </source>
</evidence>
<proteinExistence type="inferred from homology"/>
<dbReference type="Gene3D" id="3.40.50.300">
    <property type="entry name" value="P-loop containing nucleotide triphosphate hydrolases"/>
    <property type="match status" value="1"/>
</dbReference>
<evidence type="ECO:0000256" key="2">
    <source>
        <dbReference type="ARBA" id="ARBA00022448"/>
    </source>
</evidence>
<dbReference type="SUPFAM" id="SSF52540">
    <property type="entry name" value="P-loop containing nucleoside triphosphate hydrolases"/>
    <property type="match status" value="1"/>
</dbReference>
<evidence type="ECO:0000313" key="6">
    <source>
        <dbReference type="EMBL" id="MDV2468417.1"/>
    </source>
</evidence>
<dbReference type="PANTHER" id="PTHR42788">
    <property type="entry name" value="TAURINE IMPORT ATP-BINDING PROTEIN-RELATED"/>
    <property type="match status" value="1"/>
</dbReference>
<dbReference type="RefSeq" id="WP_087550049.1">
    <property type="nucleotide sequence ID" value="NZ_CP127923.1"/>
</dbReference>